<dbReference type="AlphaFoldDB" id="A0A4U5PPV2"/>
<gene>
    <name evidence="1" type="ORF">D5086_0000197390</name>
</gene>
<sequence>MSTSIPSNTENHLITINTAAQASLKLTSSNYASWKIQFETLFIGYDLLGYMDGSKLCPSPTLITDDITVPNLAYSLWVRQDQLLLNAIVGSLSPSLISLVARTTSSHDAWHVLATTYAKPSRGPLSDELVVLGAPMDTDDLTEQILDGLDEDYTELVRAVQAHEATISFNELYEKLLLFEASL</sequence>
<dbReference type="PANTHER" id="PTHR47481">
    <property type="match status" value="1"/>
</dbReference>
<name>A0A4U5PPV2_POPAL</name>
<evidence type="ECO:0008006" key="2">
    <source>
        <dbReference type="Google" id="ProtNLM"/>
    </source>
</evidence>
<protein>
    <recommendedName>
        <fullName evidence="2">Retrotransposon Copia-like N-terminal domain-containing protein</fullName>
    </recommendedName>
</protein>
<accession>A0A4U5PPV2</accession>
<reference evidence="1" key="1">
    <citation type="submission" date="2018-10" db="EMBL/GenBank/DDBJ databases">
        <title>Population genomic analysis revealed the cold adaptation of white poplar.</title>
        <authorList>
            <person name="Liu Y.-J."/>
        </authorList>
    </citation>
    <scope>NUCLEOTIDE SEQUENCE [LARGE SCALE GENOMIC DNA]</scope>
    <source>
        <strain evidence="1">PAL-ZL1</strain>
    </source>
</reference>
<dbReference type="EMBL" id="RCHU01000643">
    <property type="protein sequence ID" value="TKR99008.1"/>
    <property type="molecule type" value="Genomic_DNA"/>
</dbReference>
<evidence type="ECO:0000313" key="1">
    <source>
        <dbReference type="EMBL" id="TKR99008.1"/>
    </source>
</evidence>
<dbReference type="PANTHER" id="PTHR47481:SF22">
    <property type="entry name" value="RETROTRANSPOSON GAG DOMAIN-CONTAINING PROTEIN"/>
    <property type="match status" value="1"/>
</dbReference>
<organism evidence="1">
    <name type="scientific">Populus alba</name>
    <name type="common">White poplar</name>
    <dbReference type="NCBI Taxonomy" id="43335"/>
    <lineage>
        <taxon>Eukaryota</taxon>
        <taxon>Viridiplantae</taxon>
        <taxon>Streptophyta</taxon>
        <taxon>Embryophyta</taxon>
        <taxon>Tracheophyta</taxon>
        <taxon>Spermatophyta</taxon>
        <taxon>Magnoliopsida</taxon>
        <taxon>eudicotyledons</taxon>
        <taxon>Gunneridae</taxon>
        <taxon>Pentapetalae</taxon>
        <taxon>rosids</taxon>
        <taxon>fabids</taxon>
        <taxon>Malpighiales</taxon>
        <taxon>Salicaceae</taxon>
        <taxon>Saliceae</taxon>
        <taxon>Populus</taxon>
    </lineage>
</organism>
<proteinExistence type="predicted"/>
<comment type="caution">
    <text evidence="1">The sequence shown here is derived from an EMBL/GenBank/DDBJ whole genome shotgun (WGS) entry which is preliminary data.</text>
</comment>
<dbReference type="STRING" id="43335.A0A4U5PPV2"/>